<feature type="coiled-coil region" evidence="4">
    <location>
        <begin position="152"/>
        <end position="185"/>
    </location>
</feature>
<dbReference type="InterPro" id="IPR002048">
    <property type="entry name" value="EF_hand_dom"/>
</dbReference>
<evidence type="ECO:0000259" key="5">
    <source>
        <dbReference type="PROSITE" id="PS50222"/>
    </source>
</evidence>
<accession>A0A6M2DLC9</accession>
<dbReference type="Pfam" id="PF13499">
    <property type="entry name" value="EF-hand_7"/>
    <property type="match status" value="1"/>
</dbReference>
<feature type="domain" description="EF-hand" evidence="5">
    <location>
        <begin position="46"/>
        <end position="81"/>
    </location>
</feature>
<sequence>MPADQELSSMLSRRQMINDALDEGIEVKPKFKAGSIYTEFHEFTRKEIKQYEATFNLYDEGKDGYLDLGEVKRMMEKLGSPQTHLGLKAMIQEVDEDLDQKISFREFLLIFRKAHAGELITDSGLSELARLTEIDVDAVGVNGAKCFFEAKIEELQKTNKFAEEIREEQMERRRLEEEKAQRRAQFREKAAIFMN</sequence>
<dbReference type="SUPFAM" id="SSF47473">
    <property type="entry name" value="EF-hand"/>
    <property type="match status" value="1"/>
</dbReference>
<evidence type="ECO:0000256" key="4">
    <source>
        <dbReference type="SAM" id="Coils"/>
    </source>
</evidence>
<dbReference type="AlphaFoldDB" id="A0A6M2DLC9"/>
<evidence type="ECO:0000313" key="6">
    <source>
        <dbReference type="EMBL" id="NOV47123.1"/>
    </source>
</evidence>
<dbReference type="PROSITE" id="PS50222">
    <property type="entry name" value="EF_HAND_2"/>
    <property type="match status" value="2"/>
</dbReference>
<dbReference type="PANTHER" id="PTHR13025:SF6">
    <property type="entry name" value="EF-HAND DOMAIN-CONTAINING PROTEIN-RELATED"/>
    <property type="match status" value="1"/>
</dbReference>
<protein>
    <recommendedName>
        <fullName evidence="5">EF-hand domain-containing protein</fullName>
    </recommendedName>
</protein>
<reference evidence="6" key="1">
    <citation type="submission" date="2020-03" db="EMBL/GenBank/DDBJ databases">
        <title>Transcriptomic Profiling of the Digestive Tract of the Rat Flea, Xenopsylla cheopis, Following Blood Feeding and Infection with Yersinia pestis.</title>
        <authorList>
            <person name="Bland D.M."/>
            <person name="Martens C.A."/>
            <person name="Virtaneva K."/>
            <person name="Kanakabandi K."/>
            <person name="Long D."/>
            <person name="Rosenke R."/>
            <person name="Saturday G.A."/>
            <person name="Hoyt F.H."/>
            <person name="Bruno D.P."/>
            <person name="Ribeiro J.M.C."/>
            <person name="Hinnebusch J."/>
        </authorList>
    </citation>
    <scope>NUCLEOTIDE SEQUENCE</scope>
</reference>
<dbReference type="CDD" id="cd00051">
    <property type="entry name" value="EFh"/>
    <property type="match status" value="1"/>
</dbReference>
<keyword evidence="4" id="KW-0175">Coiled coil</keyword>
<evidence type="ECO:0000256" key="3">
    <source>
        <dbReference type="ARBA" id="ARBA00022837"/>
    </source>
</evidence>
<feature type="domain" description="EF-hand" evidence="5">
    <location>
        <begin position="82"/>
        <end position="117"/>
    </location>
</feature>
<proteinExistence type="predicted"/>
<dbReference type="EMBL" id="GIIL01003397">
    <property type="protein sequence ID" value="NOV47123.1"/>
    <property type="molecule type" value="Transcribed_RNA"/>
</dbReference>
<evidence type="ECO:0000256" key="2">
    <source>
        <dbReference type="ARBA" id="ARBA00022737"/>
    </source>
</evidence>
<organism evidence="6">
    <name type="scientific">Xenopsylla cheopis</name>
    <name type="common">Oriental rat flea</name>
    <name type="synonym">Pulex cheopis</name>
    <dbReference type="NCBI Taxonomy" id="163159"/>
    <lineage>
        <taxon>Eukaryota</taxon>
        <taxon>Metazoa</taxon>
        <taxon>Ecdysozoa</taxon>
        <taxon>Arthropoda</taxon>
        <taxon>Hexapoda</taxon>
        <taxon>Insecta</taxon>
        <taxon>Pterygota</taxon>
        <taxon>Neoptera</taxon>
        <taxon>Endopterygota</taxon>
        <taxon>Siphonaptera</taxon>
        <taxon>Pulicidae</taxon>
        <taxon>Xenopsyllinae</taxon>
        <taxon>Xenopsylla</taxon>
    </lineage>
</organism>
<dbReference type="GO" id="GO:0005509">
    <property type="term" value="F:calcium ion binding"/>
    <property type="evidence" value="ECO:0007669"/>
    <property type="project" value="InterPro"/>
</dbReference>
<name>A0A6M2DLC9_XENCH</name>
<dbReference type="InterPro" id="IPR011992">
    <property type="entry name" value="EF-hand-dom_pair"/>
</dbReference>
<evidence type="ECO:0000256" key="1">
    <source>
        <dbReference type="ARBA" id="ARBA00022723"/>
    </source>
</evidence>
<keyword evidence="1" id="KW-0479">Metal-binding</keyword>
<dbReference type="PANTHER" id="PTHR13025">
    <property type="entry name" value="EF-HAND DOMAIN-CONTAINING PROTEIN D"/>
    <property type="match status" value="1"/>
</dbReference>
<keyword evidence="3" id="KW-0106">Calcium</keyword>
<dbReference type="SMART" id="SM00054">
    <property type="entry name" value="EFh"/>
    <property type="match status" value="2"/>
</dbReference>
<dbReference type="FunFam" id="1.10.238.10:FF:000112">
    <property type="entry name" value="EF-hand domain family, member D2"/>
    <property type="match status" value="1"/>
</dbReference>
<dbReference type="InterPro" id="IPR040365">
    <property type="entry name" value="EFHD1/2"/>
</dbReference>
<keyword evidence="2" id="KW-0677">Repeat</keyword>
<dbReference type="Gene3D" id="1.10.238.10">
    <property type="entry name" value="EF-hand"/>
    <property type="match status" value="1"/>
</dbReference>